<evidence type="ECO:0000256" key="1">
    <source>
        <dbReference type="ARBA" id="ARBA00022670"/>
    </source>
</evidence>
<evidence type="ECO:0000256" key="3">
    <source>
        <dbReference type="ARBA" id="ARBA00022801"/>
    </source>
</evidence>
<dbReference type="InterPro" id="IPR029054">
    <property type="entry name" value="dUTPase-like"/>
</dbReference>
<evidence type="ECO:0000256" key="2">
    <source>
        <dbReference type="ARBA" id="ARBA00022750"/>
    </source>
</evidence>
<feature type="non-terminal residue" evidence="5">
    <location>
        <position position="1"/>
    </location>
</feature>
<dbReference type="CDD" id="cd07557">
    <property type="entry name" value="trimeric_dUTPase"/>
    <property type="match status" value="1"/>
</dbReference>
<dbReference type="Proteomes" id="UP000537747">
    <property type="component" value="Unassembled WGS sequence"/>
</dbReference>
<feature type="domain" description="Peptidase A2" evidence="4">
    <location>
        <begin position="143"/>
        <end position="157"/>
    </location>
</feature>
<keyword evidence="6" id="KW-1185">Reference proteome</keyword>
<dbReference type="PROSITE" id="PS50175">
    <property type="entry name" value="ASP_PROT_RETROV"/>
    <property type="match status" value="1"/>
</dbReference>
<dbReference type="InterPro" id="IPR051592">
    <property type="entry name" value="HERV-K_Pro_peptidase_A2"/>
</dbReference>
<organism evidence="5 6">
    <name type="scientific">Mystacornis crossleyi</name>
    <dbReference type="NCBI Taxonomy" id="98133"/>
    <lineage>
        <taxon>Eukaryota</taxon>
        <taxon>Metazoa</taxon>
        <taxon>Chordata</taxon>
        <taxon>Craniata</taxon>
        <taxon>Vertebrata</taxon>
        <taxon>Euteleostomi</taxon>
        <taxon>Archelosauria</taxon>
        <taxon>Archosauria</taxon>
        <taxon>Dinosauria</taxon>
        <taxon>Saurischia</taxon>
        <taxon>Theropoda</taxon>
        <taxon>Coelurosauria</taxon>
        <taxon>Aves</taxon>
        <taxon>Neognathae</taxon>
        <taxon>Neoaves</taxon>
        <taxon>Telluraves</taxon>
        <taxon>Australaves</taxon>
        <taxon>Passeriformes</taxon>
        <taxon>Sylvioidea</taxon>
        <taxon>Timaliidae</taxon>
        <taxon>Mystacornis</taxon>
    </lineage>
</organism>
<dbReference type="EMBL" id="VYZQ01051900">
    <property type="protein sequence ID" value="NXS20714.1"/>
    <property type="molecule type" value="Genomic_DNA"/>
</dbReference>
<keyword evidence="1" id="KW-0645">Protease</keyword>
<dbReference type="PANTHER" id="PTHR19422">
    <property type="entry name" value="GAG RETROVIRAL POLYPROTEIN"/>
    <property type="match status" value="1"/>
</dbReference>
<dbReference type="OrthoDB" id="9900537at2759"/>
<protein>
    <submittedName>
        <fullName evidence="5">POK9 protein</fullName>
    </submittedName>
</protein>
<sequence>GGSAGVDLATTISITLHDTKVQVVPSMTAGPLGHGLSALLLGRSSTSRQGIFLLSRVIDADYKGNIGIMVQALATPVHIPAQTKIAQLVSFKACVPQAELCERDDGAFGFTGRPQVMLTVPVGNQHPDQHLRICGPDGETVVATELIDTGADITILS</sequence>
<dbReference type="InterPro" id="IPR036157">
    <property type="entry name" value="dUTPase-like_sf"/>
</dbReference>
<reference evidence="5 6" key="1">
    <citation type="submission" date="2019-09" db="EMBL/GenBank/DDBJ databases">
        <title>Bird 10,000 Genomes (B10K) Project - Family phase.</title>
        <authorList>
            <person name="Zhang G."/>
        </authorList>
    </citation>
    <scope>NUCLEOTIDE SEQUENCE [LARGE SCALE GENOMIC DNA]</scope>
    <source>
        <strain evidence="5">B10K-DU-002-82</strain>
    </source>
</reference>
<dbReference type="GO" id="GO:0004190">
    <property type="term" value="F:aspartic-type endopeptidase activity"/>
    <property type="evidence" value="ECO:0007669"/>
    <property type="project" value="UniProtKB-KW"/>
</dbReference>
<evidence type="ECO:0000313" key="6">
    <source>
        <dbReference type="Proteomes" id="UP000537747"/>
    </source>
</evidence>
<dbReference type="GO" id="GO:0006508">
    <property type="term" value="P:proteolysis"/>
    <property type="evidence" value="ECO:0007669"/>
    <property type="project" value="UniProtKB-KW"/>
</dbReference>
<evidence type="ECO:0000259" key="4">
    <source>
        <dbReference type="PROSITE" id="PS50175"/>
    </source>
</evidence>
<dbReference type="PANTHER" id="PTHR19422:SF123">
    <property type="entry name" value="RT1 CLASS I, LOCUS CE15"/>
    <property type="match status" value="1"/>
</dbReference>
<comment type="caution">
    <text evidence="5">The sequence shown here is derived from an EMBL/GenBank/DDBJ whole genome shotgun (WGS) entry which is preliminary data.</text>
</comment>
<dbReference type="SUPFAM" id="SSF51283">
    <property type="entry name" value="dUTPase-like"/>
    <property type="match status" value="1"/>
</dbReference>
<keyword evidence="3" id="KW-0378">Hydrolase</keyword>
<name>A0A7L2SJG2_9PASS</name>
<dbReference type="Gene3D" id="2.70.40.10">
    <property type="match status" value="1"/>
</dbReference>
<feature type="non-terminal residue" evidence="5">
    <location>
        <position position="157"/>
    </location>
</feature>
<dbReference type="InterPro" id="IPR001995">
    <property type="entry name" value="Peptidase_A2_cat"/>
</dbReference>
<gene>
    <name evidence="5" type="primary">Ervk9_1</name>
    <name evidence="5" type="ORF">MYSCRO_R02602</name>
</gene>
<proteinExistence type="predicted"/>
<dbReference type="InterPro" id="IPR033704">
    <property type="entry name" value="dUTPase_trimeric"/>
</dbReference>
<accession>A0A7L2SJG2</accession>
<dbReference type="AlphaFoldDB" id="A0A7L2SJG2"/>
<evidence type="ECO:0000313" key="5">
    <source>
        <dbReference type="EMBL" id="NXS20714.1"/>
    </source>
</evidence>
<dbReference type="Pfam" id="PF00692">
    <property type="entry name" value="dUTPase"/>
    <property type="match status" value="1"/>
</dbReference>
<keyword evidence="2" id="KW-0064">Aspartyl protease</keyword>